<dbReference type="EMBL" id="ABCS01000018">
    <property type="protein sequence ID" value="EDM79603.1"/>
    <property type="molecule type" value="Genomic_DNA"/>
</dbReference>
<gene>
    <name evidence="1" type="ORF">PPSIR1_21284</name>
</gene>
<dbReference type="PROSITE" id="PS00675">
    <property type="entry name" value="SIGMA54_INTERACT_1"/>
    <property type="match status" value="1"/>
</dbReference>
<reference evidence="1 2" key="1">
    <citation type="submission" date="2007-06" db="EMBL/GenBank/DDBJ databases">
        <authorList>
            <person name="Shimkets L."/>
            <person name="Ferriera S."/>
            <person name="Johnson J."/>
            <person name="Kravitz S."/>
            <person name="Beeson K."/>
            <person name="Sutton G."/>
            <person name="Rogers Y.-H."/>
            <person name="Friedman R."/>
            <person name="Frazier M."/>
            <person name="Venter J.C."/>
        </authorList>
    </citation>
    <scope>NUCLEOTIDE SEQUENCE [LARGE SCALE GENOMIC DNA]</scope>
    <source>
        <strain evidence="1 2">SIR-1</strain>
    </source>
</reference>
<keyword evidence="2" id="KW-1185">Reference proteome</keyword>
<proteinExistence type="predicted"/>
<comment type="caution">
    <text evidence="1">The sequence shown here is derived from an EMBL/GenBank/DDBJ whole genome shotgun (WGS) entry which is preliminary data.</text>
</comment>
<evidence type="ECO:0000313" key="2">
    <source>
        <dbReference type="Proteomes" id="UP000005801"/>
    </source>
</evidence>
<dbReference type="Proteomes" id="UP000005801">
    <property type="component" value="Unassembled WGS sequence"/>
</dbReference>
<dbReference type="AlphaFoldDB" id="A6G3J6"/>
<protein>
    <submittedName>
        <fullName evidence="1">Uncharacterized protein</fullName>
    </submittedName>
</protein>
<sequence length="45" mass="4613">MMLDLSTVVGRVEKVLLVGQTGVGKGDFALGSLGRVLDARVGGLQ</sequence>
<name>A6G3J6_9BACT</name>
<evidence type="ECO:0000313" key="1">
    <source>
        <dbReference type="EMBL" id="EDM79603.1"/>
    </source>
</evidence>
<organism evidence="1 2">
    <name type="scientific">Plesiocystis pacifica SIR-1</name>
    <dbReference type="NCBI Taxonomy" id="391625"/>
    <lineage>
        <taxon>Bacteria</taxon>
        <taxon>Pseudomonadati</taxon>
        <taxon>Myxococcota</taxon>
        <taxon>Polyangia</taxon>
        <taxon>Nannocystales</taxon>
        <taxon>Nannocystaceae</taxon>
        <taxon>Plesiocystis</taxon>
    </lineage>
</organism>
<dbReference type="InterPro" id="IPR025662">
    <property type="entry name" value="Sigma_54_int_dom_ATP-bd_1"/>
</dbReference>
<accession>A6G3J6</accession>